<comment type="caution">
    <text evidence="1">The sequence shown here is derived from an EMBL/GenBank/DDBJ whole genome shotgun (WGS) entry which is preliminary data.</text>
</comment>
<sequence length="54" mass="6297">MLDMPDHDMVVQFNLESRGPYLQFARRQVHAPAARPGAQPTNLMGYWRLDQVRD</sequence>
<proteinExistence type="predicted"/>
<name>A0A512NF86_9HYPH</name>
<reference evidence="1 2" key="1">
    <citation type="submission" date="2019-07" db="EMBL/GenBank/DDBJ databases">
        <title>Whole genome shotgun sequence of Reyranella soli NBRC 108950.</title>
        <authorList>
            <person name="Hosoyama A."/>
            <person name="Uohara A."/>
            <person name="Ohji S."/>
            <person name="Ichikawa N."/>
        </authorList>
    </citation>
    <scope>NUCLEOTIDE SEQUENCE [LARGE SCALE GENOMIC DNA]</scope>
    <source>
        <strain evidence="1 2">NBRC 108950</strain>
    </source>
</reference>
<gene>
    <name evidence="1" type="ORF">RSO01_47810</name>
</gene>
<dbReference type="AlphaFoldDB" id="A0A512NF86"/>
<evidence type="ECO:0000313" key="2">
    <source>
        <dbReference type="Proteomes" id="UP000321058"/>
    </source>
</evidence>
<keyword evidence="2" id="KW-1185">Reference proteome</keyword>
<organism evidence="1 2">
    <name type="scientific">Reyranella soli</name>
    <dbReference type="NCBI Taxonomy" id="1230389"/>
    <lineage>
        <taxon>Bacteria</taxon>
        <taxon>Pseudomonadati</taxon>
        <taxon>Pseudomonadota</taxon>
        <taxon>Alphaproteobacteria</taxon>
        <taxon>Hyphomicrobiales</taxon>
        <taxon>Reyranellaceae</taxon>
        <taxon>Reyranella</taxon>
    </lineage>
</organism>
<evidence type="ECO:0000313" key="1">
    <source>
        <dbReference type="EMBL" id="GEP57615.1"/>
    </source>
</evidence>
<accession>A0A512NF86</accession>
<dbReference type="EMBL" id="BKAJ01000083">
    <property type="protein sequence ID" value="GEP57615.1"/>
    <property type="molecule type" value="Genomic_DNA"/>
</dbReference>
<dbReference type="Proteomes" id="UP000321058">
    <property type="component" value="Unassembled WGS sequence"/>
</dbReference>
<protein>
    <submittedName>
        <fullName evidence="1">Uncharacterized protein</fullName>
    </submittedName>
</protein>